<evidence type="ECO:0000313" key="23">
    <source>
        <dbReference type="Proteomes" id="UP000463337"/>
    </source>
</evidence>
<reference evidence="20" key="2">
    <citation type="submission" date="2017-04" db="EMBL/GenBank/DDBJ databases">
        <title>Function of individual gut microbiota members based on whole genome sequencing of pure cultures obtained from chicken caecum.</title>
        <authorList>
            <person name="Medvecky M."/>
            <person name="Cejkova D."/>
            <person name="Polansky O."/>
            <person name="Karasova D."/>
            <person name="Kubasova T."/>
            <person name="Cizek A."/>
            <person name="Rychlik I."/>
        </authorList>
    </citation>
    <scope>NUCLEOTIDE SEQUENCE [LARGE SCALE GENOMIC DNA]</scope>
    <source>
        <strain evidence="20">An199</strain>
    </source>
</reference>
<sequence length="252" mass="29198">MGKNKLAKFDDMAGYPHVFQYPFAALQEKGFDMKGQWHERFFKNDHPIVLELGCGKGEYTVGLGKLFPNKNFIGVDIKGARMWTGAKESLEAGMNNVAFLRTSIELISYFFAPGEVAEIWITFPDPQMKKVNKRLTGTRFMKMYREILSGDGIIHLKTDSNFMYTYTCEMVKANHYPVLFSTDDLYHSNLADEILSIKTYYEQQWLDRGLNIKYIKFVCEERERLVEPDVEIELDPYRSFNRSKRSALASGK</sequence>
<dbReference type="EMBL" id="VOHW01000014">
    <property type="protein sequence ID" value="TWV59448.1"/>
    <property type="molecule type" value="Genomic_DNA"/>
</dbReference>
<dbReference type="Proteomes" id="UP000471216">
    <property type="component" value="Unassembled WGS sequence"/>
</dbReference>
<dbReference type="PROSITE" id="PS51625">
    <property type="entry name" value="SAM_MT_TRMB"/>
    <property type="match status" value="1"/>
</dbReference>
<comment type="pathway">
    <text evidence="7">tRNA modification; N(7)-methylguanine-tRNA biosynthesis.</text>
</comment>
<reference evidence="18 19" key="1">
    <citation type="submission" date="2015-09" db="EMBL/GenBank/DDBJ databases">
        <authorList>
            <consortium name="Pathogen Informatics"/>
        </authorList>
    </citation>
    <scope>NUCLEOTIDE SEQUENCE [LARGE SCALE GENOMIC DNA]</scope>
    <source>
        <strain evidence="8 19">2789STDY5608872</strain>
        <strain evidence="9 18">2789STDY5834948</strain>
    </source>
</reference>
<comment type="function">
    <text evidence="2 7">Catalyzes the formation of N(7)-methylguanine at position 46 (m7G46) in tRNA.</text>
</comment>
<evidence type="ECO:0000313" key="22">
    <source>
        <dbReference type="Proteomes" id="UP000450599"/>
    </source>
</evidence>
<dbReference type="EMBL" id="WKMX01000011">
    <property type="protein sequence ID" value="MRZ06923.1"/>
    <property type="molecule type" value="Genomic_DNA"/>
</dbReference>
<dbReference type="EMBL" id="CYXP01000005">
    <property type="protein sequence ID" value="CUN20745.1"/>
    <property type="molecule type" value="Genomic_DNA"/>
</dbReference>
<evidence type="ECO:0000256" key="7">
    <source>
        <dbReference type="HAMAP-Rule" id="MF_01057"/>
    </source>
</evidence>
<feature type="binding site" evidence="7">
    <location>
        <position position="51"/>
    </location>
    <ligand>
        <name>S-adenosyl-L-methionine</name>
        <dbReference type="ChEBI" id="CHEBI:59789"/>
    </ligand>
</feature>
<dbReference type="EMBL" id="CZBM01000002">
    <property type="protein sequence ID" value="CUP77346.1"/>
    <property type="molecule type" value="Genomic_DNA"/>
</dbReference>
<evidence type="ECO:0000256" key="5">
    <source>
        <dbReference type="ARBA" id="ARBA00022691"/>
    </source>
</evidence>
<evidence type="ECO:0000313" key="10">
    <source>
        <dbReference type="EMBL" id="MDB9138511.1"/>
    </source>
</evidence>
<dbReference type="EC" id="2.1.1.33" evidence="7"/>
<dbReference type="EMBL" id="NFJX01000001">
    <property type="protein sequence ID" value="OUP22919.1"/>
    <property type="molecule type" value="Genomic_DNA"/>
</dbReference>
<evidence type="ECO:0000313" key="21">
    <source>
        <dbReference type="Proteomes" id="UP000315827"/>
    </source>
</evidence>
<evidence type="ECO:0000313" key="9">
    <source>
        <dbReference type="EMBL" id="CUP77346.1"/>
    </source>
</evidence>
<dbReference type="Proteomes" id="UP000095591">
    <property type="component" value="Unassembled WGS sequence"/>
</dbReference>
<reference evidence="17" key="8">
    <citation type="submission" date="2023-03" db="EMBL/GenBank/DDBJ databases">
        <title>Parabacteroides distasonis, a bacteria resistant against UC.</title>
        <authorList>
            <person name="Dai W."/>
        </authorList>
    </citation>
    <scope>NUCLEOTIDE SEQUENCE</scope>
    <source>
        <strain evidence="17">F1-28</strain>
    </source>
</reference>
<dbReference type="Proteomes" id="UP000463337">
    <property type="component" value="Unassembled WGS sequence"/>
</dbReference>
<evidence type="ECO:0000313" key="12">
    <source>
        <dbReference type="EMBL" id="MRY83632.1"/>
    </source>
</evidence>
<dbReference type="Gene3D" id="3.40.50.150">
    <property type="entry name" value="Vaccinia Virus protein VP39"/>
    <property type="match status" value="1"/>
</dbReference>
<evidence type="ECO:0000313" key="13">
    <source>
        <dbReference type="EMBL" id="MRZ06923.1"/>
    </source>
</evidence>
<feature type="binding site" evidence="7">
    <location>
        <begin position="199"/>
        <end position="202"/>
    </location>
    <ligand>
        <name>substrate</name>
    </ligand>
</feature>
<dbReference type="EMBL" id="JAQMPX010000056">
    <property type="protein sequence ID" value="MDB9138511.1"/>
    <property type="molecule type" value="Genomic_DNA"/>
</dbReference>
<accession>A0A174R016</accession>
<evidence type="ECO:0000313" key="25">
    <source>
        <dbReference type="Proteomes" id="UP000501982"/>
    </source>
</evidence>
<dbReference type="GO" id="GO:0008176">
    <property type="term" value="F:tRNA (guanine(46)-N7)-methyltransferase activity"/>
    <property type="evidence" value="ECO:0007669"/>
    <property type="project" value="UniProtKB-UniRule"/>
</dbReference>
<keyword evidence="6 7" id="KW-0819">tRNA processing</keyword>
<dbReference type="EMBL" id="CP120353">
    <property type="protein sequence ID" value="WET64111.1"/>
    <property type="molecule type" value="Genomic_DNA"/>
</dbReference>
<feature type="binding site" evidence="7">
    <location>
        <position position="129"/>
    </location>
    <ligand>
        <name>substrate</name>
    </ligand>
</feature>
<protein>
    <recommendedName>
        <fullName evidence="7">tRNA (guanine-N(7)-)-methyltransferase</fullName>
        <ecNumber evidence="7">2.1.1.33</ecNumber>
    </recommendedName>
    <alternativeName>
        <fullName evidence="7">tRNA (guanine(46)-N(7))-methyltransferase</fullName>
    </alternativeName>
    <alternativeName>
        <fullName evidence="7">tRNA(m7G46)-methyltransferase</fullName>
    </alternativeName>
</protein>
<dbReference type="PANTHER" id="PTHR23417:SF14">
    <property type="entry name" value="PENTACOTRIPEPTIDE-REPEAT REGION OF PRORP DOMAIN-CONTAINING PROTEIN"/>
    <property type="match status" value="1"/>
</dbReference>
<dbReference type="EMBL" id="WKMW01000004">
    <property type="protein sequence ID" value="MRY83632.1"/>
    <property type="molecule type" value="Genomic_DNA"/>
</dbReference>
<keyword evidence="4 7" id="KW-0808">Transferase</keyword>
<evidence type="ECO:0000256" key="2">
    <source>
        <dbReference type="ARBA" id="ARBA00003015"/>
    </source>
</evidence>
<dbReference type="Pfam" id="PF02390">
    <property type="entry name" value="Methyltransf_4"/>
    <property type="match status" value="1"/>
</dbReference>
<feature type="binding site" evidence="7">
    <location>
        <position position="125"/>
    </location>
    <ligand>
        <name>S-adenosyl-L-methionine</name>
        <dbReference type="ChEBI" id="CHEBI:59789"/>
    </ligand>
</feature>
<feature type="binding site" evidence="7">
    <location>
        <position position="159"/>
    </location>
    <ligand>
        <name>substrate</name>
    </ligand>
</feature>
<reference evidence="10" key="7">
    <citation type="submission" date="2023-01" db="EMBL/GenBank/DDBJ databases">
        <title>Human gut microbiome strain richness.</title>
        <authorList>
            <person name="Chen-Liaw A."/>
        </authorList>
    </citation>
    <scope>NUCLEOTIDE SEQUENCE</scope>
    <source>
        <strain evidence="10">D35st1_E5_D35t1_190705</strain>
    </source>
</reference>
<dbReference type="CDD" id="cd02440">
    <property type="entry name" value="AdoMet_MTases"/>
    <property type="match status" value="1"/>
</dbReference>
<dbReference type="Proteomes" id="UP001211522">
    <property type="component" value="Unassembled WGS sequence"/>
</dbReference>
<evidence type="ECO:0000313" key="24">
    <source>
        <dbReference type="Proteomes" id="UP000471216"/>
    </source>
</evidence>
<dbReference type="Proteomes" id="UP000501982">
    <property type="component" value="Chromosome"/>
</dbReference>
<dbReference type="AlphaFoldDB" id="A0A174R016"/>
<dbReference type="PANTHER" id="PTHR23417">
    <property type="entry name" value="3-DEOXY-D-MANNO-OCTULOSONIC-ACID TRANSFERASE/TRNA GUANINE-N 7 - -METHYLTRANSFERASE"/>
    <property type="match status" value="1"/>
</dbReference>
<dbReference type="SUPFAM" id="SSF53335">
    <property type="entry name" value="S-adenosyl-L-methionine-dependent methyltransferases"/>
    <property type="match status" value="1"/>
</dbReference>
<evidence type="ECO:0000313" key="19">
    <source>
        <dbReference type="Proteomes" id="UP000095591"/>
    </source>
</evidence>
<name>A0A174R016_PARDI</name>
<reference evidence="16 21" key="5">
    <citation type="submission" date="2019-07" db="EMBL/GenBank/DDBJ databases">
        <title>Genome sequencing of Parabacteroides distasonis iSURF_7.</title>
        <authorList>
            <person name="Degefu H.N."/>
            <person name="Ruoff K.L."/>
            <person name="Price C.E."/>
            <person name="Valls R.A."/>
            <person name="O'Toole G.A."/>
        </authorList>
    </citation>
    <scope>NUCLEOTIDE SEQUENCE [LARGE SCALE GENOMIC DNA]</scope>
    <source>
        <strain evidence="16 21">CFPLTA003_1B</strain>
    </source>
</reference>
<dbReference type="HAMAP" id="MF_01057">
    <property type="entry name" value="tRNA_methyltr_TrmB"/>
    <property type="match status" value="1"/>
</dbReference>
<dbReference type="UniPathway" id="UPA00989"/>
<evidence type="ECO:0000313" key="8">
    <source>
        <dbReference type="EMBL" id="CUN20745.1"/>
    </source>
</evidence>
<dbReference type="Proteomes" id="UP000095332">
    <property type="component" value="Unassembled WGS sequence"/>
</dbReference>
<evidence type="ECO:0000313" key="14">
    <source>
        <dbReference type="EMBL" id="OUP22919.1"/>
    </source>
</evidence>
<dbReference type="EMBL" id="WKLT01000024">
    <property type="protein sequence ID" value="MRY60058.1"/>
    <property type="molecule type" value="Genomic_DNA"/>
</dbReference>
<dbReference type="Proteomes" id="UP000315827">
    <property type="component" value="Unassembled WGS sequence"/>
</dbReference>
<evidence type="ECO:0000256" key="1">
    <source>
        <dbReference type="ARBA" id="ARBA00000142"/>
    </source>
</evidence>
<dbReference type="InterPro" id="IPR003358">
    <property type="entry name" value="tRNA_(Gua-N-7)_MeTrfase_Trmb"/>
</dbReference>
<evidence type="ECO:0000313" key="15">
    <source>
        <dbReference type="EMBL" id="QJE30393.1"/>
    </source>
</evidence>
<gene>
    <name evidence="7 9" type="primary">trmB</name>
    <name evidence="14" type="ORF">B5F32_01645</name>
    <name evidence="8" type="ORF">ERS852429_02525</name>
    <name evidence="9" type="ORF">ERS852560_00669</name>
    <name evidence="16" type="ORF">FSA05_18255</name>
    <name evidence="13" type="ORF">GKD54_11935</name>
    <name evidence="12" type="ORF">GKD58_05000</name>
    <name evidence="11" type="ORF">GKD59_19545</name>
    <name evidence="15" type="ORF">HHO38_19830</name>
    <name evidence="17" type="ORF">P2T59_20815</name>
    <name evidence="10" type="ORF">PN612_08275</name>
</gene>
<reference evidence="14" key="3">
    <citation type="journal article" date="2018" name="BMC Genomics">
        <title>Whole genome sequencing and function prediction of 133 gut anaerobes isolated from chicken caecum in pure cultures.</title>
        <authorList>
            <person name="Medvecky M."/>
            <person name="Cejkova D."/>
            <person name="Polansky O."/>
            <person name="Karasova D."/>
            <person name="Kubasova T."/>
            <person name="Cizek A."/>
            <person name="Rychlik I."/>
        </authorList>
    </citation>
    <scope>NUCLEOTIDE SEQUENCE</scope>
    <source>
        <strain evidence="14">An199</strain>
    </source>
</reference>
<evidence type="ECO:0000256" key="6">
    <source>
        <dbReference type="ARBA" id="ARBA00022694"/>
    </source>
</evidence>
<evidence type="ECO:0000313" key="20">
    <source>
        <dbReference type="Proteomes" id="UP000195950"/>
    </source>
</evidence>
<feature type="binding site" evidence="7">
    <location>
        <position position="76"/>
    </location>
    <ligand>
        <name>S-adenosyl-L-methionine</name>
        <dbReference type="ChEBI" id="CHEBI:59789"/>
    </ligand>
</feature>
<comment type="catalytic activity">
    <reaction evidence="1 7">
        <text>guanosine(46) in tRNA + S-adenosyl-L-methionine = N(7)-methylguanosine(46) in tRNA + S-adenosyl-L-homocysteine</text>
        <dbReference type="Rhea" id="RHEA:42708"/>
        <dbReference type="Rhea" id="RHEA-COMP:10188"/>
        <dbReference type="Rhea" id="RHEA-COMP:10189"/>
        <dbReference type="ChEBI" id="CHEBI:57856"/>
        <dbReference type="ChEBI" id="CHEBI:59789"/>
        <dbReference type="ChEBI" id="CHEBI:74269"/>
        <dbReference type="ChEBI" id="CHEBI:74480"/>
        <dbReference type="EC" id="2.1.1.33"/>
    </reaction>
</comment>
<dbReference type="NCBIfam" id="NF001080">
    <property type="entry name" value="PRK00121.2-2"/>
    <property type="match status" value="1"/>
</dbReference>
<organism evidence="9 18">
    <name type="scientific">Parabacteroides distasonis</name>
    <dbReference type="NCBI Taxonomy" id="823"/>
    <lineage>
        <taxon>Bacteria</taxon>
        <taxon>Pseudomonadati</taxon>
        <taxon>Bacteroidota</taxon>
        <taxon>Bacteroidia</taxon>
        <taxon>Bacteroidales</taxon>
        <taxon>Tannerellaceae</taxon>
        <taxon>Parabacteroides</taxon>
    </lineage>
</organism>
<dbReference type="Proteomes" id="UP000195950">
    <property type="component" value="Unassembled WGS sequence"/>
</dbReference>
<evidence type="ECO:0000313" key="11">
    <source>
        <dbReference type="EMBL" id="MRY60058.1"/>
    </source>
</evidence>
<proteinExistence type="inferred from homology"/>
<comment type="similarity">
    <text evidence="7">Belongs to the class I-like SAM-binding methyltransferase superfamily. TrmB family.</text>
</comment>
<evidence type="ECO:0000313" key="16">
    <source>
        <dbReference type="EMBL" id="TWV59448.1"/>
    </source>
</evidence>
<dbReference type="InterPro" id="IPR029063">
    <property type="entry name" value="SAM-dependent_MTases_sf"/>
</dbReference>
<evidence type="ECO:0000256" key="3">
    <source>
        <dbReference type="ARBA" id="ARBA00022603"/>
    </source>
</evidence>
<dbReference type="RefSeq" id="WP_005867819.1">
    <property type="nucleotide sequence ID" value="NZ_AP019729.1"/>
</dbReference>
<evidence type="ECO:0000313" key="17">
    <source>
        <dbReference type="EMBL" id="WET64111.1"/>
    </source>
</evidence>
<dbReference type="GO" id="GO:0043527">
    <property type="term" value="C:tRNA methyltransferase complex"/>
    <property type="evidence" value="ECO:0007669"/>
    <property type="project" value="TreeGrafter"/>
</dbReference>
<keyword evidence="3 7" id="KW-0489">Methyltransferase</keyword>
<dbReference type="EMBL" id="CP051672">
    <property type="protein sequence ID" value="QJE30393.1"/>
    <property type="molecule type" value="Genomic_DNA"/>
</dbReference>
<dbReference type="Proteomes" id="UP000450599">
    <property type="component" value="Unassembled WGS sequence"/>
</dbReference>
<dbReference type="Proteomes" id="UP001221009">
    <property type="component" value="Chromosome"/>
</dbReference>
<dbReference type="InterPro" id="IPR055361">
    <property type="entry name" value="tRNA_methyltr_TrmB_bact"/>
</dbReference>
<evidence type="ECO:0000256" key="4">
    <source>
        <dbReference type="ARBA" id="ARBA00022679"/>
    </source>
</evidence>
<comment type="caution">
    <text evidence="7">Lacks conserved residue(s) required for the propagation of feature annotation.</text>
</comment>
<keyword evidence="5 7" id="KW-0949">S-adenosyl-L-methionine</keyword>
<reference evidence="22 23" key="4">
    <citation type="journal article" date="2019" name="Nat. Med.">
        <title>A library of human gut bacterial isolates paired with longitudinal multiomics data enables mechanistic microbiome research.</title>
        <authorList>
            <person name="Poyet M."/>
            <person name="Groussin M."/>
            <person name="Gibbons S.M."/>
            <person name="Avila-Pacheco J."/>
            <person name="Jiang X."/>
            <person name="Kearney S.M."/>
            <person name="Perrotta A.R."/>
            <person name="Berdy B."/>
            <person name="Zhao S."/>
            <person name="Lieberman T.D."/>
            <person name="Swanson P.K."/>
            <person name="Smith M."/>
            <person name="Roesemann S."/>
            <person name="Alexander J.E."/>
            <person name="Rich S.A."/>
            <person name="Livny J."/>
            <person name="Vlamakis H."/>
            <person name="Clish C."/>
            <person name="Bullock K."/>
            <person name="Deik A."/>
            <person name="Scott J."/>
            <person name="Pierce K.A."/>
            <person name="Xavier R.J."/>
            <person name="Alm E.J."/>
        </authorList>
    </citation>
    <scope>NUCLEOTIDE SEQUENCE [LARGE SCALE GENOMIC DNA]</scope>
    <source>
        <strain evidence="13 24">BIOML-A10</strain>
        <strain evidence="12 22">BIOML-A11</strain>
        <strain evidence="11 23">BIOML-A41</strain>
    </source>
</reference>
<reference evidence="15 25" key="6">
    <citation type="submission" date="2020-04" db="EMBL/GenBank/DDBJ databases">
        <title>Complete Genomes and Methylome analysis of CBBP consortium that reverse antibiotic-induced susceptibility to vancomycin-resistant Enterococcus faecium infection.</title>
        <authorList>
            <person name="Fomenkov A."/>
            <person name="Zhang Z."/>
            <person name="Pamer E."/>
            <person name="Roberts R.J."/>
        </authorList>
    </citation>
    <scope>NUCLEOTIDE SEQUENCE [LARGE SCALE GENOMIC DNA]</scope>
    <source>
        <strain evidence="25">CBBP</strain>
        <strain evidence="15">CBBP-1</strain>
    </source>
</reference>
<evidence type="ECO:0000313" key="18">
    <source>
        <dbReference type="Proteomes" id="UP000095332"/>
    </source>
</evidence>